<evidence type="ECO:0008006" key="3">
    <source>
        <dbReference type="Google" id="ProtNLM"/>
    </source>
</evidence>
<gene>
    <name evidence="1" type="ORF">ACFO3S_00900</name>
</gene>
<proteinExistence type="predicted"/>
<dbReference type="RefSeq" id="WP_378091263.1">
    <property type="nucleotide sequence ID" value="NZ_JBHSEP010000001.1"/>
</dbReference>
<accession>A0ABV9F4Y0</accession>
<name>A0ABV9F4Y0_9BACL</name>
<keyword evidence="2" id="KW-1185">Reference proteome</keyword>
<sequence length="248" mass="27018">MSGPQDLKVDIYLLAGLGTAPGFMENLRIMLTESLLKAEVFGRPFIRSSLLYPYGDWSRNVVAQLWEIRADMRRGAARLDRSIGGGRALADIARERAEAGDGEESGTTLLVGHSGGGVAAVHAAELLLKSGVSSCCFAVKIGSPRCRVPERMKPRVLSIFAEGRRKDGSVGPSPDFVSRIGSYGGWTRKRGLPCWTRNKHAPAAFLGVPIVGKHADYFRDREPYFNTDGRSNLELIVDSIVGWLTTVK</sequence>
<dbReference type="EMBL" id="JBHSEP010000001">
    <property type="protein sequence ID" value="MFC4596781.1"/>
    <property type="molecule type" value="Genomic_DNA"/>
</dbReference>
<comment type="caution">
    <text evidence="1">The sequence shown here is derived from an EMBL/GenBank/DDBJ whole genome shotgun (WGS) entry which is preliminary data.</text>
</comment>
<evidence type="ECO:0000313" key="1">
    <source>
        <dbReference type="EMBL" id="MFC4596781.1"/>
    </source>
</evidence>
<reference evidence="2" key="1">
    <citation type="journal article" date="2019" name="Int. J. Syst. Evol. Microbiol.">
        <title>The Global Catalogue of Microorganisms (GCM) 10K type strain sequencing project: providing services to taxonomists for standard genome sequencing and annotation.</title>
        <authorList>
            <consortium name="The Broad Institute Genomics Platform"/>
            <consortium name="The Broad Institute Genome Sequencing Center for Infectious Disease"/>
            <person name="Wu L."/>
            <person name="Ma J."/>
        </authorList>
    </citation>
    <scope>NUCLEOTIDE SEQUENCE [LARGE SCALE GENOMIC DNA]</scope>
    <source>
        <strain evidence="2">CCUG 49571</strain>
    </source>
</reference>
<evidence type="ECO:0000313" key="2">
    <source>
        <dbReference type="Proteomes" id="UP001596028"/>
    </source>
</evidence>
<organism evidence="1 2">
    <name type="scientific">Cohnella hongkongensis</name>
    <dbReference type="NCBI Taxonomy" id="178337"/>
    <lineage>
        <taxon>Bacteria</taxon>
        <taxon>Bacillati</taxon>
        <taxon>Bacillota</taxon>
        <taxon>Bacilli</taxon>
        <taxon>Bacillales</taxon>
        <taxon>Paenibacillaceae</taxon>
        <taxon>Cohnella</taxon>
    </lineage>
</organism>
<dbReference type="Proteomes" id="UP001596028">
    <property type="component" value="Unassembled WGS sequence"/>
</dbReference>
<protein>
    <recommendedName>
        <fullName evidence="3">Alpha/beta hydrolase</fullName>
    </recommendedName>
</protein>